<feature type="compositionally biased region" description="Basic and acidic residues" evidence="1">
    <location>
        <begin position="64"/>
        <end position="80"/>
    </location>
</feature>
<dbReference type="AlphaFoldDB" id="F9WQW6"/>
<feature type="region of interest" description="Disordered" evidence="1">
    <location>
        <begin position="1"/>
        <end position="396"/>
    </location>
</feature>
<feature type="compositionally biased region" description="Low complexity" evidence="1">
    <location>
        <begin position="24"/>
        <end position="35"/>
    </location>
</feature>
<feature type="compositionally biased region" description="Basic and acidic residues" evidence="1">
    <location>
        <begin position="167"/>
        <end position="178"/>
    </location>
</feature>
<feature type="compositionally biased region" description="Basic residues" evidence="1">
    <location>
        <begin position="88"/>
        <end position="97"/>
    </location>
</feature>
<dbReference type="VEuPathDB" id="TriTrypDB:TvY486_0027000"/>
<evidence type="ECO:0000256" key="1">
    <source>
        <dbReference type="SAM" id="MobiDB-lite"/>
    </source>
</evidence>
<organism evidence="2 3">
    <name type="scientific">Trypanosoma vivax (strain Y486)</name>
    <dbReference type="NCBI Taxonomy" id="1055687"/>
    <lineage>
        <taxon>Eukaryota</taxon>
        <taxon>Discoba</taxon>
        <taxon>Euglenozoa</taxon>
        <taxon>Kinetoplastea</taxon>
        <taxon>Metakinetoplastina</taxon>
        <taxon>Trypanosomatida</taxon>
        <taxon>Trypanosomatidae</taxon>
        <taxon>Trypanosoma</taxon>
        <taxon>Duttonella</taxon>
    </lineage>
</organism>
<evidence type="ECO:0000313" key="3">
    <source>
        <dbReference type="Proteomes" id="UP000009027"/>
    </source>
</evidence>
<evidence type="ECO:0000313" key="2">
    <source>
        <dbReference type="EMBL" id="CCD19948.1"/>
    </source>
</evidence>
<dbReference type="EMBL" id="CAEX01004535">
    <property type="protein sequence ID" value="CCD19948.1"/>
    <property type="molecule type" value="Genomic_DNA"/>
</dbReference>
<name>F9WQW6_TRYVY</name>
<reference evidence="2 3" key="1">
    <citation type="journal article" date="2012" name="Proc. Natl. Acad. Sci. U.S.A.">
        <title>Antigenic diversity is generated by distinct evolutionary mechanisms in African trypanosome species.</title>
        <authorList>
            <person name="Jackson A.P."/>
            <person name="Berry A."/>
            <person name="Aslett M."/>
            <person name="Allison H.C."/>
            <person name="Burton P."/>
            <person name="Vavrova-Anderson J."/>
            <person name="Brown R."/>
            <person name="Browne H."/>
            <person name="Corton N."/>
            <person name="Hauser H."/>
            <person name="Gamble J."/>
            <person name="Gilderthorp R."/>
            <person name="Marcello L."/>
            <person name="McQuillan J."/>
            <person name="Otto T.D."/>
            <person name="Quail M.A."/>
            <person name="Sanders M.J."/>
            <person name="van Tonder A."/>
            <person name="Ginger M.L."/>
            <person name="Field M.C."/>
            <person name="Barry J.D."/>
            <person name="Hertz-Fowler C."/>
            <person name="Berriman M."/>
        </authorList>
    </citation>
    <scope>NUCLEOTIDE SEQUENCE</scope>
    <source>
        <strain evidence="2 3">Y486</strain>
    </source>
</reference>
<feature type="compositionally biased region" description="Basic and acidic residues" evidence="1">
    <location>
        <begin position="210"/>
        <end position="221"/>
    </location>
</feature>
<feature type="compositionally biased region" description="Basic and acidic residues" evidence="1">
    <location>
        <begin position="128"/>
        <end position="157"/>
    </location>
</feature>
<keyword evidence="3" id="KW-1185">Reference proteome</keyword>
<feature type="compositionally biased region" description="Basic and acidic residues" evidence="1">
    <location>
        <begin position="314"/>
        <end position="328"/>
    </location>
</feature>
<protein>
    <submittedName>
        <fullName evidence="2">Uncharacterized protein</fullName>
    </submittedName>
</protein>
<feature type="compositionally biased region" description="Basic and acidic residues" evidence="1">
    <location>
        <begin position="345"/>
        <end position="362"/>
    </location>
</feature>
<accession>F9WQW6</accession>
<feature type="compositionally biased region" description="Basic residues" evidence="1">
    <location>
        <begin position="269"/>
        <end position="295"/>
    </location>
</feature>
<proteinExistence type="predicted"/>
<feature type="compositionally biased region" description="Basic residues" evidence="1">
    <location>
        <begin position="363"/>
        <end position="396"/>
    </location>
</feature>
<feature type="compositionally biased region" description="Basic residues" evidence="1">
    <location>
        <begin position="329"/>
        <end position="344"/>
    </location>
</feature>
<gene>
    <name evidence="2" type="ORF">TvY486_0027000</name>
</gene>
<sequence>MREQEGRAVTQRAHRGHRDKTPIRQPLPTQLRRQQFWQHRRQGGNTLKRGPQHKHKQTCLAARHRNEGNEKKKTHIRPEPADTTVQAHHARTRRQGKQRPAPEHRVNGKKKHTPRRAQQGTHRVAPRPRTDKGQTQKQEKGEHQDKEATQQDTEKRSKQQQHAARRKQSEVATHHQKEAQTAPAGECGTNTNRKGKARHSTPFGAAQIWSEEKSREKDKPWTKKTAGGASHAQRNARKNTSKENGAAERTGQKETAAAKGRDGMGTACAHKRHSREKQERRQHRDARRAKVRRQTPHASTRKATVWALFAEKPGIGEDRGPKHQESHTTRNKRQAHKQQRKEQKRKINEEKQSNTHTKDTRQRGHRKQKKGKTEHKTKKRVQVRKTRPTKSTKRKE</sequence>
<dbReference type="Proteomes" id="UP000009027">
    <property type="component" value="Unassembled WGS sequence"/>
</dbReference>